<evidence type="ECO:0000313" key="9">
    <source>
        <dbReference type="Proteomes" id="UP000186817"/>
    </source>
</evidence>
<dbReference type="Gene3D" id="3.40.50.11380">
    <property type="match status" value="1"/>
</dbReference>
<dbReference type="GO" id="GO:0006493">
    <property type="term" value="P:protein O-linked glycosylation"/>
    <property type="evidence" value="ECO:0007669"/>
    <property type="project" value="TreeGrafter"/>
</dbReference>
<dbReference type="AlphaFoldDB" id="A0A1Q9EJI8"/>
<keyword evidence="2 8" id="KW-0808">Transferase</keyword>
<dbReference type="Gene3D" id="3.90.550.10">
    <property type="entry name" value="Spore Coat Polysaccharide Biosynthesis Protein SpsA, Chain A"/>
    <property type="match status" value="1"/>
</dbReference>
<evidence type="ECO:0000256" key="5">
    <source>
        <dbReference type="SAM" id="Phobius"/>
    </source>
</evidence>
<feature type="chain" id="PRO_5012660851" evidence="6">
    <location>
        <begin position="20"/>
        <end position="1249"/>
    </location>
</feature>
<keyword evidence="8" id="KW-0328">Glycosyltransferase</keyword>
<dbReference type="PANTHER" id="PTHR44998">
    <property type="match status" value="1"/>
</dbReference>
<feature type="signal peptide" evidence="6">
    <location>
        <begin position="1"/>
        <end position="19"/>
    </location>
</feature>
<evidence type="ECO:0000256" key="2">
    <source>
        <dbReference type="ARBA" id="ARBA00022679"/>
    </source>
</evidence>
<dbReference type="Gene3D" id="3.40.50.2000">
    <property type="entry name" value="Glycogen Phosphorylase B"/>
    <property type="match status" value="1"/>
</dbReference>
<name>A0A1Q9EJI8_SYMMI</name>
<reference evidence="8 9" key="1">
    <citation type="submission" date="2016-02" db="EMBL/GenBank/DDBJ databases">
        <title>Genome analysis of coral dinoflagellate symbionts highlights evolutionary adaptations to a symbiotic lifestyle.</title>
        <authorList>
            <person name="Aranda M."/>
            <person name="Li Y."/>
            <person name="Liew Y.J."/>
            <person name="Baumgarten S."/>
            <person name="Simakov O."/>
            <person name="Wilson M."/>
            <person name="Piel J."/>
            <person name="Ashoor H."/>
            <person name="Bougouffa S."/>
            <person name="Bajic V.B."/>
            <person name="Ryu T."/>
            <person name="Ravasi T."/>
            <person name="Bayer T."/>
            <person name="Micklem G."/>
            <person name="Kim H."/>
            <person name="Bhak J."/>
            <person name="Lajeunesse T.C."/>
            <person name="Voolstra C.R."/>
        </authorList>
    </citation>
    <scope>NUCLEOTIDE SEQUENCE [LARGE SCALE GENOMIC DNA]</scope>
    <source>
        <strain evidence="8 9">CCMP2467</strain>
    </source>
</reference>
<keyword evidence="9" id="KW-1185">Reference proteome</keyword>
<evidence type="ECO:0000256" key="4">
    <source>
        <dbReference type="ARBA" id="ARBA00022803"/>
    </source>
</evidence>
<keyword evidence="5" id="KW-1133">Transmembrane helix</keyword>
<organism evidence="8 9">
    <name type="scientific">Symbiodinium microadriaticum</name>
    <name type="common">Dinoflagellate</name>
    <name type="synonym">Zooxanthella microadriatica</name>
    <dbReference type="NCBI Taxonomy" id="2951"/>
    <lineage>
        <taxon>Eukaryota</taxon>
        <taxon>Sar</taxon>
        <taxon>Alveolata</taxon>
        <taxon>Dinophyceae</taxon>
        <taxon>Suessiales</taxon>
        <taxon>Symbiodiniaceae</taxon>
        <taxon>Symbiodinium</taxon>
    </lineage>
</organism>
<sequence length="1249" mass="136693">MLWTVWSCYLIRALCVAVAEPQDVVLQRLRRGQSRAANATLLVGGLVRNAALHLPQLRQKIETLADHFRRVQIIFVENDSTDGTGKYLDHWSETAAGKTTMRTIRLTLSQDTHIGPYKSRGELKAKGWGHDGVRLLARLRNKYLEEFRSQTRGSAKEHWILMVDADVGMEWSASDLLEALGHEARWHALCAHTWYRSNSLYDAFALRGEGLQGLSPTDFEEQAGKSFFPHALCGLQKQWGGHCDCGMELQGQEKSCSSCAASVTARSLIPVDSCFGGLALYHEDLLHKFGSCRYAEGLDDCEHVALHSCMRSRGAIIVLYPRLAAQASATNTTCCVETCSQAEAFPMSFLPFQPQFSASGARVAGLLAAGMSLEEEGQLQAALEKYQEAARIPKDAGLALQRWAARAGLLGAFLLLQYKQADKALLMIRDRQGTQLLASKDPWAAMMVGHVHELLDDLGGAATWFENAIETWPTAPAMLRKAEEHQGAWIKARLSWLPATHGSEKEAINAIENFTTGLSALIVEEGAPLRGRGCGISAAFDTRSVEMTRLTYLGPTLVPHLPEIASEFSRLHLRSLRNLGFEAAALQAPGGLRKSPEVRVGFVSGLFGDSAVGNLARGIIWPLPKSVWVALLCLGSLQRKSPNSAAVAEALLERADHVEEASYWSSTSPGTPKELGRTRAAILKLRLDCLVFLEVGLDVRSFTLAHSRLAPLQMVTYGHASTTGIPTIDAFLSFEAFEPSEWLHAQSQYSEQLVLLKGFPFFLPSTDPEHAEKGTSTLRWASLLESSGTGTCALTKPSDRVYLVAQTLYKLVPAFDKALVGILKADPDPEAVLAIRVGHPQPQIHRRIAARLALQLEPSQLARLCFVPMQNASTYFWMLKHASVILDTFPHGGHTTTLDALSAGAPLVTLKGQHLAGGFAAGFLRTLFEKSLPDMRSCCLALTVSDYVKKAVLLASNPDYSERVGSWIRETALARVFHRRDGAEALAELLLAVSGKPQEEGDQKKLDDRSEPLAPYHQVQEATLSAYLHDPRQFTWGILPLVLRPRSWRQVQPADKAAASAVQHRAIWPMRMKGSQSSEFPVARESFSTALAGHGGLAVAFCCAAISFPWLLFWAPQLRKSLQGFQSGTDEIRLGLAHAHHDSAVLSVLYLLTPDRQLGAVSLEFCVAELQKQQPGTLPAWEWSIGPKACRFKPTSLFVRQDALNGSAELLLVDDASFAATLPGDVLGALLHPLQAIPLEQPVEVNGLR</sequence>
<dbReference type="Gene3D" id="1.25.40.10">
    <property type="entry name" value="Tetratricopeptide repeat domain"/>
    <property type="match status" value="1"/>
</dbReference>
<dbReference type="PANTHER" id="PTHR44998:SF1">
    <property type="entry name" value="UDP-N-ACETYLGLUCOSAMINE--PEPTIDE N-ACETYLGLUCOSAMINYLTRANSFERASE 110 KDA SUBUNIT"/>
    <property type="match status" value="1"/>
</dbReference>
<proteinExistence type="predicted"/>
<dbReference type="Pfam" id="PF13844">
    <property type="entry name" value="Glyco_transf_41"/>
    <property type="match status" value="1"/>
</dbReference>
<dbReference type="EMBL" id="LSRX01000135">
    <property type="protein sequence ID" value="OLQ07614.1"/>
    <property type="molecule type" value="Genomic_DNA"/>
</dbReference>
<evidence type="ECO:0000256" key="6">
    <source>
        <dbReference type="SAM" id="SignalP"/>
    </source>
</evidence>
<dbReference type="InterPro" id="IPR021047">
    <property type="entry name" value="Mannosyltransferase_CMT1"/>
</dbReference>
<dbReference type="Proteomes" id="UP000186817">
    <property type="component" value="Unassembled WGS sequence"/>
</dbReference>
<accession>A0A1Q9EJI8</accession>
<dbReference type="InterPro" id="IPR029489">
    <property type="entry name" value="OGT/SEC/SPY_C"/>
</dbReference>
<evidence type="ECO:0000313" key="8">
    <source>
        <dbReference type="EMBL" id="OLQ07614.1"/>
    </source>
</evidence>
<keyword evidence="6" id="KW-0732">Signal</keyword>
<feature type="domain" description="O-GlcNAc transferase C-terminal" evidence="7">
    <location>
        <begin position="801"/>
        <end position="965"/>
    </location>
</feature>
<feature type="transmembrane region" description="Helical" evidence="5">
    <location>
        <begin position="1091"/>
        <end position="1113"/>
    </location>
</feature>
<keyword evidence="3" id="KW-0677">Repeat</keyword>
<dbReference type="Pfam" id="PF11735">
    <property type="entry name" value="CAP59_mtransfer"/>
    <property type="match status" value="1"/>
</dbReference>
<comment type="caution">
    <text evidence="8">The sequence shown here is derived from an EMBL/GenBank/DDBJ whole genome shotgun (WGS) entry which is preliminary data.</text>
</comment>
<keyword evidence="4" id="KW-0802">TPR repeat</keyword>
<dbReference type="GO" id="GO:0016757">
    <property type="term" value="F:glycosyltransferase activity"/>
    <property type="evidence" value="ECO:0007669"/>
    <property type="project" value="UniProtKB-KW"/>
</dbReference>
<gene>
    <name evidence="8" type="primary">SEC</name>
    <name evidence="8" type="ORF">AK812_SmicGene8946</name>
</gene>
<dbReference type="InterPro" id="IPR029044">
    <property type="entry name" value="Nucleotide-diphossugar_trans"/>
</dbReference>
<dbReference type="InterPro" id="IPR011990">
    <property type="entry name" value="TPR-like_helical_dom_sf"/>
</dbReference>
<protein>
    <submittedName>
        <fullName evidence="8">Putative UDP-N-acetylglucosamine--peptide N-acetylglucosaminyltransferase SEC</fullName>
    </submittedName>
</protein>
<evidence type="ECO:0000259" key="7">
    <source>
        <dbReference type="Pfam" id="PF13844"/>
    </source>
</evidence>
<keyword evidence="5" id="KW-0812">Transmembrane</keyword>
<comment type="pathway">
    <text evidence="1">Protein modification; protein glycosylation.</text>
</comment>
<evidence type="ECO:0000256" key="3">
    <source>
        <dbReference type="ARBA" id="ARBA00022737"/>
    </source>
</evidence>
<evidence type="ECO:0000256" key="1">
    <source>
        <dbReference type="ARBA" id="ARBA00004922"/>
    </source>
</evidence>
<keyword evidence="5" id="KW-0472">Membrane</keyword>
<dbReference type="SUPFAM" id="SSF48452">
    <property type="entry name" value="TPR-like"/>
    <property type="match status" value="1"/>
</dbReference>
<dbReference type="OrthoDB" id="9991317at2759"/>